<keyword evidence="3" id="KW-1185">Reference proteome</keyword>
<organism evidence="2 3">
    <name type="scientific">Lactobacillus hamsteri DSM 5661 = JCM 6256</name>
    <dbReference type="NCBI Taxonomy" id="1423754"/>
    <lineage>
        <taxon>Bacteria</taxon>
        <taxon>Bacillati</taxon>
        <taxon>Bacillota</taxon>
        <taxon>Bacilli</taxon>
        <taxon>Lactobacillales</taxon>
        <taxon>Lactobacillaceae</taxon>
        <taxon>Lactobacillus</taxon>
    </lineage>
</organism>
<feature type="domain" description="FMN-binding" evidence="1">
    <location>
        <begin position="7"/>
        <end position="87"/>
    </location>
</feature>
<name>A0A0R1YKJ6_9LACO</name>
<dbReference type="GO" id="GO:0016020">
    <property type="term" value="C:membrane"/>
    <property type="evidence" value="ECO:0007669"/>
    <property type="project" value="InterPro"/>
</dbReference>
<dbReference type="RefSeq" id="WP_025080920.1">
    <property type="nucleotide sequence ID" value="NZ_AZGI01000026.1"/>
</dbReference>
<dbReference type="STRING" id="1423754.FC39_GL000812"/>
<dbReference type="EMBL" id="AZGI01000026">
    <property type="protein sequence ID" value="KRM40198.1"/>
    <property type="molecule type" value="Genomic_DNA"/>
</dbReference>
<dbReference type="eggNOG" id="COG3976">
    <property type="taxonomic scope" value="Bacteria"/>
</dbReference>
<reference evidence="2 3" key="1">
    <citation type="journal article" date="2015" name="Genome Announc.">
        <title>Expanding the biotechnology potential of lactobacilli through comparative genomics of 213 strains and associated genera.</title>
        <authorList>
            <person name="Sun Z."/>
            <person name="Harris H.M."/>
            <person name="McCann A."/>
            <person name="Guo C."/>
            <person name="Argimon S."/>
            <person name="Zhang W."/>
            <person name="Yang X."/>
            <person name="Jeffery I.B."/>
            <person name="Cooney J.C."/>
            <person name="Kagawa T.F."/>
            <person name="Liu W."/>
            <person name="Song Y."/>
            <person name="Salvetti E."/>
            <person name="Wrobel A."/>
            <person name="Rasinkangas P."/>
            <person name="Parkhill J."/>
            <person name="Rea M.C."/>
            <person name="O'Sullivan O."/>
            <person name="Ritari J."/>
            <person name="Douillard F.P."/>
            <person name="Paul Ross R."/>
            <person name="Yang R."/>
            <person name="Briner A.E."/>
            <person name="Felis G.E."/>
            <person name="de Vos W.M."/>
            <person name="Barrangou R."/>
            <person name="Klaenhammer T.R."/>
            <person name="Caufield P.W."/>
            <person name="Cui Y."/>
            <person name="Zhang H."/>
            <person name="O'Toole P.W."/>
        </authorList>
    </citation>
    <scope>NUCLEOTIDE SEQUENCE [LARGE SCALE GENOMIC DNA]</scope>
    <source>
        <strain evidence="2 3">DSM 5661</strain>
    </source>
</reference>
<dbReference type="Proteomes" id="UP000051223">
    <property type="component" value="Unassembled WGS sequence"/>
</dbReference>
<evidence type="ECO:0000259" key="1">
    <source>
        <dbReference type="SMART" id="SM00900"/>
    </source>
</evidence>
<dbReference type="SMART" id="SM00900">
    <property type="entry name" value="FMN_bind"/>
    <property type="match status" value="1"/>
</dbReference>
<sequence>MKFKSGSYSSELEKPVKLKADVEIKNNQITDVKLSSAKGERKIEPELEAEFKGQIVSAQSVNIDGISSASILTKAVKSVVGNALAQARLDEESK</sequence>
<dbReference type="AlphaFoldDB" id="A0A0R1YKJ6"/>
<protein>
    <recommendedName>
        <fullName evidence="1">FMN-binding domain-containing protein</fullName>
    </recommendedName>
</protein>
<dbReference type="InterPro" id="IPR007329">
    <property type="entry name" value="FMN-bd"/>
</dbReference>
<gene>
    <name evidence="2" type="ORF">FC39_GL000812</name>
</gene>
<dbReference type="Gene3D" id="3.90.1010.20">
    <property type="match status" value="1"/>
</dbReference>
<accession>A0A0R1YKJ6</accession>
<dbReference type="Pfam" id="PF04205">
    <property type="entry name" value="FMN_bind"/>
    <property type="match status" value="1"/>
</dbReference>
<dbReference type="OrthoDB" id="2321034at2"/>
<evidence type="ECO:0000313" key="2">
    <source>
        <dbReference type="EMBL" id="KRM40198.1"/>
    </source>
</evidence>
<dbReference type="GO" id="GO:0010181">
    <property type="term" value="F:FMN binding"/>
    <property type="evidence" value="ECO:0007669"/>
    <property type="project" value="InterPro"/>
</dbReference>
<evidence type="ECO:0000313" key="3">
    <source>
        <dbReference type="Proteomes" id="UP000051223"/>
    </source>
</evidence>
<proteinExistence type="predicted"/>
<comment type="caution">
    <text evidence="2">The sequence shown here is derived from an EMBL/GenBank/DDBJ whole genome shotgun (WGS) entry which is preliminary data.</text>
</comment>
<dbReference type="PATRIC" id="fig|1423754.3.peg.834"/>